<gene>
    <name evidence="1" type="ORF">S01H4_35463</name>
</gene>
<organism evidence="1">
    <name type="scientific">marine sediment metagenome</name>
    <dbReference type="NCBI Taxonomy" id="412755"/>
    <lineage>
        <taxon>unclassified sequences</taxon>
        <taxon>metagenomes</taxon>
        <taxon>ecological metagenomes</taxon>
    </lineage>
</organism>
<dbReference type="EMBL" id="BART01018861">
    <property type="protein sequence ID" value="GAG78929.1"/>
    <property type="molecule type" value="Genomic_DNA"/>
</dbReference>
<proteinExistence type="predicted"/>
<feature type="non-terminal residue" evidence="1">
    <location>
        <position position="296"/>
    </location>
</feature>
<evidence type="ECO:0000313" key="1">
    <source>
        <dbReference type="EMBL" id="GAG78929.1"/>
    </source>
</evidence>
<name>X1AAX4_9ZZZZ</name>
<feature type="non-terminal residue" evidence="1">
    <location>
        <position position="1"/>
    </location>
</feature>
<comment type="caution">
    <text evidence="1">The sequence shown here is derived from an EMBL/GenBank/DDBJ whole genome shotgun (WGS) entry which is preliminary data.</text>
</comment>
<sequence length="296" mass="33690">IPDSLVYWDAGENLENTVAANRNIYSEKGYSLVTFNATNITASDLDVATNSARDSIINTVYTGSPSDTMGYLSDVFHSTPLRIHGPNYFYEDDDFYKYRTYQNTNREAMIYAGANDGMLHCFSDSTGDEMWAFIPNDQLPNLKNLLTEHRYYEDANAMAADIWFPSSPPPDTFKDKDEWGTVLIFGQRQGGWNYSALEVTDPYNPFFLFNFDTTMANLGETWSDAVMFKIHKNTFERKDDRFFAFLGGGYWPDSLYDIYDPSSFPPFGNAFYALDVVNMCGNTTPTIGTDYWEIPA</sequence>
<protein>
    <submittedName>
        <fullName evidence="1">Uncharacterized protein</fullName>
    </submittedName>
</protein>
<reference evidence="1" key="1">
    <citation type="journal article" date="2014" name="Front. Microbiol.">
        <title>High frequency of phylogenetically diverse reductive dehalogenase-homologous genes in deep subseafloor sedimentary metagenomes.</title>
        <authorList>
            <person name="Kawai M."/>
            <person name="Futagami T."/>
            <person name="Toyoda A."/>
            <person name="Takaki Y."/>
            <person name="Nishi S."/>
            <person name="Hori S."/>
            <person name="Arai W."/>
            <person name="Tsubouchi T."/>
            <person name="Morono Y."/>
            <person name="Uchiyama I."/>
            <person name="Ito T."/>
            <person name="Fujiyama A."/>
            <person name="Inagaki F."/>
            <person name="Takami H."/>
        </authorList>
    </citation>
    <scope>NUCLEOTIDE SEQUENCE</scope>
    <source>
        <strain evidence="1">Expedition CK06-06</strain>
    </source>
</reference>
<accession>X1AAX4</accession>
<dbReference type="AlphaFoldDB" id="X1AAX4"/>